<evidence type="ECO:0000313" key="3">
    <source>
        <dbReference type="Proteomes" id="UP000030598"/>
    </source>
</evidence>
<reference evidence="3" key="1">
    <citation type="journal article" date="2014" name="Sci. Data">
        <title>Genomes of diverse isolates of the marine cyanobacterium Prochlorococcus.</title>
        <authorList>
            <person name="Biller S."/>
            <person name="Berube P."/>
            <person name="Thompson J."/>
            <person name="Kelly L."/>
            <person name="Roggensack S."/>
            <person name="Awad L."/>
            <person name="Roache-Johnson K."/>
            <person name="Ding H."/>
            <person name="Giovannoni S.J."/>
            <person name="Moore L.R."/>
            <person name="Chisholm S.W."/>
        </authorList>
    </citation>
    <scope>NUCLEOTIDE SEQUENCE [LARGE SCALE GENOMIC DNA]</scope>
    <source>
        <strain evidence="3">GP2</strain>
    </source>
</reference>
<dbReference type="STRING" id="59925.EU91_1244"/>
<dbReference type="AlphaFoldDB" id="A0A0A1ZA74"/>
<gene>
    <name evidence="2" type="ORF">EU91_1244</name>
</gene>
<keyword evidence="1" id="KW-0812">Transmembrane</keyword>
<dbReference type="SUPFAM" id="SSF53756">
    <property type="entry name" value="UDP-Glycosyltransferase/glycogen phosphorylase"/>
    <property type="match status" value="1"/>
</dbReference>
<feature type="transmembrane region" description="Helical" evidence="1">
    <location>
        <begin position="62"/>
        <end position="81"/>
    </location>
</feature>
<accession>A0A0A1ZA74</accession>
<evidence type="ECO:0000313" key="2">
    <source>
        <dbReference type="EMBL" id="KGF86482.1"/>
    </source>
</evidence>
<sequence length="387" mass="44357">MEGLSKLGAEVTYLSNSYDHYKFSTVKVSFWKLWTEDKYNHKYKGKYIRLKTPSYKGKKGRLLNMLINAALVLLYGIYSFLKREKFDVIIGPSVPTFTSFSGILISKILKVPFCFELRDIWPDALVEIGLIKKNTFIFAIMKRMELFILNNLDSVFSTLPYAKRYVDNYISKFSFYYLPNGVDFESHEHSINNIAVSFPSGLSSFCYVGGFGADHDIKTMIKAAIILEEKGYQFIFDLYGEGLKYDELKKFLSDKYKFIRLFPAVKRQETISLIAQYDFAIAAITNSKSYRHGINLNKLTSYMFSAKPIVFASSAPNNPIIEAGSGFTCLAEDPENLSKNIIKMFNTSKLQREKFGNSGYSYLINNLSMKSLSKKMYQALIEVIKNH</sequence>
<comment type="caution">
    <text evidence="2">The sequence shown here is derived from an EMBL/GenBank/DDBJ whole genome shotgun (WGS) entry which is preliminary data.</text>
</comment>
<dbReference type="eggNOG" id="COG0438">
    <property type="taxonomic scope" value="Bacteria"/>
</dbReference>
<keyword evidence="1" id="KW-0472">Membrane</keyword>
<organism evidence="2 3">
    <name type="scientific">Prochlorococcus marinus str. GP2</name>
    <dbReference type="NCBI Taxonomy" id="59925"/>
    <lineage>
        <taxon>Bacteria</taxon>
        <taxon>Bacillati</taxon>
        <taxon>Cyanobacteriota</taxon>
        <taxon>Cyanophyceae</taxon>
        <taxon>Synechococcales</taxon>
        <taxon>Prochlorococcaceae</taxon>
        <taxon>Prochlorococcus</taxon>
    </lineage>
</organism>
<dbReference type="GO" id="GO:0016740">
    <property type="term" value="F:transferase activity"/>
    <property type="evidence" value="ECO:0007669"/>
    <property type="project" value="UniProtKB-KW"/>
</dbReference>
<evidence type="ECO:0000256" key="1">
    <source>
        <dbReference type="SAM" id="Phobius"/>
    </source>
</evidence>
<dbReference type="Gene3D" id="3.40.50.2000">
    <property type="entry name" value="Glycogen Phosphorylase B"/>
    <property type="match status" value="2"/>
</dbReference>
<dbReference type="CDD" id="cd03794">
    <property type="entry name" value="GT4_WbuB-like"/>
    <property type="match status" value="1"/>
</dbReference>
<protein>
    <submittedName>
        <fullName evidence="2">Glycosyl transferase</fullName>
    </submittedName>
</protein>
<keyword evidence="2" id="KW-0808">Transferase</keyword>
<keyword evidence="1" id="KW-1133">Transmembrane helix</keyword>
<proteinExistence type="predicted"/>
<dbReference type="EMBL" id="JNAH01000007">
    <property type="protein sequence ID" value="KGF86482.1"/>
    <property type="molecule type" value="Genomic_DNA"/>
</dbReference>
<name>A0A0A1ZA74_PROMR</name>
<dbReference type="Proteomes" id="UP000030598">
    <property type="component" value="Unassembled WGS sequence"/>
</dbReference>